<dbReference type="PANTHER" id="PTHR42717">
    <property type="entry name" value="DIHYDROOROTASE-RELATED"/>
    <property type="match status" value="1"/>
</dbReference>
<dbReference type="Pfam" id="PF01979">
    <property type="entry name" value="Amidohydro_1"/>
    <property type="match status" value="1"/>
</dbReference>
<dbReference type="GO" id="GO:0016810">
    <property type="term" value="F:hydrolase activity, acting on carbon-nitrogen (but not peptide) bonds"/>
    <property type="evidence" value="ECO:0007669"/>
    <property type="project" value="InterPro"/>
</dbReference>
<keyword evidence="1" id="KW-0862">Zinc</keyword>
<feature type="binding site" description="via carbamate group" evidence="1">
    <location>
        <position position="162"/>
    </location>
    <ligand>
        <name>Zn(2+)</name>
        <dbReference type="ChEBI" id="CHEBI:29105"/>
        <label>1</label>
    </ligand>
</feature>
<evidence type="ECO:0000313" key="5">
    <source>
        <dbReference type="EMBL" id="MDA5110674.1"/>
    </source>
</evidence>
<gene>
    <name evidence="5" type="ORF">O3V59_20240</name>
</gene>
<dbReference type="Proteomes" id="UP001151071">
    <property type="component" value="Unassembled WGS sequence"/>
</dbReference>
<dbReference type="InterPro" id="IPR006680">
    <property type="entry name" value="Amidohydro-rel"/>
</dbReference>
<sequence length="378" mass="39536">MTTDLLIQGGWVIDPSQSINGRYDIAISGGRIAALAEPGRLPAEIGGARQTLDASGTIVTPGLIDLHAHVFPGRTPLGIEADRVGVEQGVTTLVDAGSAGARTFATFLDEAVKPAETRVLAFLNIAGEGLCGGLSELADMDRLTPGGAVALIREQPLIRGIKARMSASVVRENGIKPLLVAKEAAREAGCPLMVHIGNAPPALPEILRELDAGDVVTHAFHGKTGGILDDRGRLITEAEKALARGVLFDVGHGTSSFSFRTMRQARALGLAPHTISTDIYRQNAAGPVHSLTTTMTKFLALGFSLEEVIAACTAAPAAVLRMTDEIGTLRPGAVADLSLLELTNVPVVLTDSEREQLTAEESVTAKLTIKAGKVLTCR</sequence>
<comment type="caution">
    <text evidence="5">The sequence shown here is derived from an EMBL/GenBank/DDBJ whole genome shotgun (WGS) entry which is preliminary data.</text>
</comment>
<dbReference type="InterPro" id="IPR011059">
    <property type="entry name" value="Metal-dep_hydrolase_composite"/>
</dbReference>
<feature type="site" description="Transition state stabilizer" evidence="3">
    <location>
        <position position="164"/>
    </location>
</feature>
<dbReference type="SUPFAM" id="SSF51556">
    <property type="entry name" value="Metallo-dependent hydrolases"/>
    <property type="match status" value="1"/>
</dbReference>
<evidence type="ECO:0000256" key="1">
    <source>
        <dbReference type="PIRSR" id="PIRSR039004-1"/>
    </source>
</evidence>
<evidence type="ECO:0000256" key="3">
    <source>
        <dbReference type="PIRSR" id="PIRSR039004-3"/>
    </source>
</evidence>
<feature type="binding site" evidence="1">
    <location>
        <position position="278"/>
    </location>
    <ligand>
        <name>Zn(2+)</name>
        <dbReference type="ChEBI" id="CHEBI:29105"/>
        <label>1</label>
    </ligand>
</feature>
<keyword evidence="6" id="KW-1185">Reference proteome</keyword>
<dbReference type="GO" id="GO:0019213">
    <property type="term" value="F:deacetylase activity"/>
    <property type="evidence" value="ECO:0007669"/>
    <property type="project" value="InterPro"/>
</dbReference>
<dbReference type="GO" id="GO:0046872">
    <property type="term" value="F:metal ion binding"/>
    <property type="evidence" value="ECO:0007669"/>
    <property type="project" value="UniProtKB-KW"/>
</dbReference>
<dbReference type="AlphaFoldDB" id="A0A9X3Z5F5"/>
<dbReference type="Gene3D" id="3.20.20.140">
    <property type="entry name" value="Metal-dependent hydrolases"/>
    <property type="match status" value="1"/>
</dbReference>
<feature type="binding site" evidence="1">
    <location>
        <position position="195"/>
    </location>
    <ligand>
        <name>Zn(2+)</name>
        <dbReference type="ChEBI" id="CHEBI:29105"/>
        <label>2</label>
    </ligand>
</feature>
<dbReference type="RefSeq" id="WP_271140894.1">
    <property type="nucleotide sequence ID" value="NZ_JAPYYP010000038.1"/>
</dbReference>
<feature type="binding site" evidence="1">
    <location>
        <position position="69"/>
    </location>
    <ligand>
        <name>Zn(2+)</name>
        <dbReference type="ChEBI" id="CHEBI:29105"/>
        <label>1</label>
    </ligand>
</feature>
<dbReference type="InterPro" id="IPR032466">
    <property type="entry name" value="Metal_Hydrolase"/>
</dbReference>
<feature type="binding site" description="via carbamate group" evidence="1">
    <location>
        <position position="162"/>
    </location>
    <ligand>
        <name>Zn(2+)</name>
        <dbReference type="ChEBI" id="CHEBI:29105"/>
        <label>2</label>
    </ligand>
</feature>
<feature type="binding site" evidence="1">
    <location>
        <position position="218"/>
    </location>
    <ligand>
        <name>Zn(2+)</name>
        <dbReference type="ChEBI" id="CHEBI:29105"/>
        <label>2</label>
    </ligand>
</feature>
<proteinExistence type="predicted"/>
<dbReference type="InterPro" id="IPR020043">
    <property type="entry name" value="Deacetylase_Atu3266-like"/>
</dbReference>
<feature type="binding site" evidence="1">
    <location>
        <position position="67"/>
    </location>
    <ligand>
        <name>Zn(2+)</name>
        <dbReference type="ChEBI" id="CHEBI:29105"/>
        <label>1</label>
    </ligand>
</feature>
<organism evidence="5 6">
    <name type="scientific">Brevibacillus thermoruber</name>
    <dbReference type="NCBI Taxonomy" id="33942"/>
    <lineage>
        <taxon>Bacteria</taxon>
        <taxon>Bacillati</taxon>
        <taxon>Bacillota</taxon>
        <taxon>Bacilli</taxon>
        <taxon>Bacillales</taxon>
        <taxon>Paenibacillaceae</taxon>
        <taxon>Brevibacillus</taxon>
    </lineage>
</organism>
<keyword evidence="1" id="KW-0479">Metal-binding</keyword>
<evidence type="ECO:0000256" key="2">
    <source>
        <dbReference type="PIRSR" id="PIRSR039004-2"/>
    </source>
</evidence>
<dbReference type="NCBIfam" id="NF006689">
    <property type="entry name" value="PRK09237.1"/>
    <property type="match status" value="1"/>
</dbReference>
<dbReference type="PIRSF" id="PIRSF039004">
    <property type="entry name" value="ADE_EF_0837"/>
    <property type="match status" value="1"/>
</dbReference>
<dbReference type="SUPFAM" id="SSF51338">
    <property type="entry name" value="Composite domain of metallo-dependent hydrolases"/>
    <property type="match status" value="1"/>
</dbReference>
<evidence type="ECO:0000313" key="6">
    <source>
        <dbReference type="Proteomes" id="UP001151071"/>
    </source>
</evidence>
<dbReference type="Gene3D" id="2.30.40.10">
    <property type="entry name" value="Urease, subunit C, domain 1"/>
    <property type="match status" value="1"/>
</dbReference>
<feature type="modified residue" description="N6-carboxylysine" evidence="2">
    <location>
        <position position="162"/>
    </location>
</feature>
<reference evidence="5" key="1">
    <citation type="submission" date="2022-12" db="EMBL/GenBank/DDBJ databases">
        <title>Draft genome sequence of the thermophilic strain Brevibacillus thermoruber HT42, isolated from Los Humeros, Puebla, Mexico, with biotechnological potential.</title>
        <authorList>
            <person name="Lara Sanchez J."/>
            <person name="Solis Palacios R."/>
            <person name="Bustos Baena A.S."/>
            <person name="Ruz Baez A.E."/>
            <person name="Espinosa Luna G."/>
            <person name="Oliart Ros R.M."/>
        </authorList>
    </citation>
    <scope>NUCLEOTIDE SEQUENCE</scope>
    <source>
        <strain evidence="5">HT42</strain>
    </source>
</reference>
<evidence type="ECO:0000259" key="4">
    <source>
        <dbReference type="Pfam" id="PF01979"/>
    </source>
</evidence>
<protein>
    <submittedName>
        <fullName evidence="5">Amidohydrolase/deacetylase family metallohydrolase</fullName>
    </submittedName>
</protein>
<name>A0A9X3Z5F5_9BACL</name>
<feature type="domain" description="Amidohydrolase-related" evidence="4">
    <location>
        <begin position="58"/>
        <end position="374"/>
    </location>
</feature>
<accession>A0A9X3Z5F5</accession>
<dbReference type="EMBL" id="JAPYYP010000038">
    <property type="protein sequence ID" value="MDA5110674.1"/>
    <property type="molecule type" value="Genomic_DNA"/>
</dbReference>
<dbReference type="PANTHER" id="PTHR42717:SF1">
    <property type="entry name" value="IMIDAZOLONEPROPIONASE AND RELATED AMIDOHYDROLASES"/>
    <property type="match status" value="1"/>
</dbReference>